<name>A0A921SZ66_9FIRM</name>
<evidence type="ECO:0000313" key="3">
    <source>
        <dbReference type="Proteomes" id="UP000776700"/>
    </source>
</evidence>
<reference evidence="2" key="1">
    <citation type="journal article" date="2021" name="PeerJ">
        <title>Extensive microbial diversity within the chicken gut microbiome revealed by metagenomics and culture.</title>
        <authorList>
            <person name="Gilroy R."/>
            <person name="Ravi A."/>
            <person name="Getino M."/>
            <person name="Pursley I."/>
            <person name="Horton D.L."/>
            <person name="Alikhan N.F."/>
            <person name="Baker D."/>
            <person name="Gharbi K."/>
            <person name="Hall N."/>
            <person name="Watson M."/>
            <person name="Adriaenssens E.M."/>
            <person name="Foster-Nyarko E."/>
            <person name="Jarju S."/>
            <person name="Secka A."/>
            <person name="Antonio M."/>
            <person name="Oren A."/>
            <person name="Chaudhuri R.R."/>
            <person name="La Ragione R."/>
            <person name="Hildebrand F."/>
            <person name="Pallen M.J."/>
        </authorList>
    </citation>
    <scope>NUCLEOTIDE SEQUENCE</scope>
    <source>
        <strain evidence="2">1277</strain>
    </source>
</reference>
<sequence length="329" mass="39351">MPGFITHYIFAKDCFDKLDNNDLKTILSKNFNIYLLGSCGPNFFEYSNNIPNIFSKDLANISNLIHNKNINLFFEEMINYSINNPYLKYIFSEDNFTDISISYFCGFLSHYILDRSIHPYIFYLQSYLKKQYKLKSNNSLHKSIETHIDSLLLYKLKKSTPNIFIKNININLSNNEIFILCDMYNFLLRYVFDKSISYNDIHKSLCTFKKTQIRLIYYNNIYSKLYLFIKNLLCKTSYIENRIYSKHTQCVNDLLNEKKSIWTDPFSKEKQNKSLLNMYYDSLILYQEIVNIFYQYIHNNKKMMDIINKIENKSYVTNQDFSTSSKINL</sequence>
<organism evidence="2 3">
    <name type="scientific">Romboutsia timonensis</name>
    <dbReference type="NCBI Taxonomy" id="1776391"/>
    <lineage>
        <taxon>Bacteria</taxon>
        <taxon>Bacillati</taxon>
        <taxon>Bacillota</taxon>
        <taxon>Clostridia</taxon>
        <taxon>Peptostreptococcales</taxon>
        <taxon>Peptostreptococcaceae</taxon>
        <taxon>Romboutsia</taxon>
    </lineage>
</organism>
<dbReference type="Pfam" id="PF00882">
    <property type="entry name" value="Zn_dep_PLPC"/>
    <property type="match status" value="1"/>
</dbReference>
<comment type="caution">
    <text evidence="2">The sequence shown here is derived from an EMBL/GenBank/DDBJ whole genome shotgun (WGS) entry which is preliminary data.</text>
</comment>
<evidence type="ECO:0000313" key="2">
    <source>
        <dbReference type="EMBL" id="HJG95635.1"/>
    </source>
</evidence>
<reference evidence="2" key="2">
    <citation type="submission" date="2021-09" db="EMBL/GenBank/DDBJ databases">
        <authorList>
            <person name="Gilroy R."/>
        </authorList>
    </citation>
    <scope>NUCLEOTIDE SEQUENCE</scope>
    <source>
        <strain evidence="2">1277</strain>
    </source>
</reference>
<dbReference type="Proteomes" id="UP000776700">
    <property type="component" value="Unassembled WGS sequence"/>
</dbReference>
<gene>
    <name evidence="2" type="ORF">K8V90_00865</name>
</gene>
<dbReference type="InterPro" id="IPR029002">
    <property type="entry name" value="PLPC/GPLD1"/>
</dbReference>
<accession>A0A921SZ66</accession>
<dbReference type="AlphaFoldDB" id="A0A921SZ66"/>
<proteinExistence type="predicted"/>
<protein>
    <submittedName>
        <fullName evidence="2">Zinc dependent phospholipase C family protein</fullName>
    </submittedName>
</protein>
<feature type="domain" description="Phospholipase C/D" evidence="1">
    <location>
        <begin position="6"/>
        <end position="180"/>
    </location>
</feature>
<dbReference type="EMBL" id="DYUB01000031">
    <property type="protein sequence ID" value="HJG95635.1"/>
    <property type="molecule type" value="Genomic_DNA"/>
</dbReference>
<evidence type="ECO:0000259" key="1">
    <source>
        <dbReference type="Pfam" id="PF00882"/>
    </source>
</evidence>